<dbReference type="AlphaFoldDB" id="A0A8H1QQ14"/>
<keyword evidence="1 4" id="KW-0808">Transferase</keyword>
<feature type="transmembrane region" description="Helical" evidence="6">
    <location>
        <begin position="226"/>
        <end position="246"/>
    </location>
</feature>
<comment type="function">
    <text evidence="4">Catalyzes the condensation of isopentenyl diphosphate (IPP) with allylic pyrophosphates generating different type of terpenoids.</text>
</comment>
<keyword evidence="2 4" id="KW-0479">Metal-binding</keyword>
<dbReference type="PANTHER" id="PTHR10291:SF0">
    <property type="entry name" value="DEHYDRODOLICHYL DIPHOSPHATE SYNTHASE 2"/>
    <property type="match status" value="1"/>
</dbReference>
<keyword evidence="6" id="KW-0472">Membrane</keyword>
<accession>A0A8H1QQ14</accession>
<keyword evidence="6" id="KW-0812">Transmembrane</keyword>
<dbReference type="HAMAP" id="MF_01139">
    <property type="entry name" value="ISPT"/>
    <property type="match status" value="1"/>
</dbReference>
<dbReference type="GO" id="GO:0005829">
    <property type="term" value="C:cytosol"/>
    <property type="evidence" value="ECO:0007669"/>
    <property type="project" value="TreeGrafter"/>
</dbReference>
<feature type="region of interest" description="Disordered" evidence="5">
    <location>
        <begin position="589"/>
        <end position="629"/>
    </location>
</feature>
<feature type="binding site" evidence="4">
    <location>
        <position position="810"/>
    </location>
    <ligand>
        <name>substrate</name>
    </ligand>
</feature>
<protein>
    <recommendedName>
        <fullName evidence="4">Isoprenyl transferase</fullName>
        <ecNumber evidence="4">2.5.1.-</ecNumber>
    </recommendedName>
</protein>
<dbReference type="GO" id="GO:0005886">
    <property type="term" value="C:plasma membrane"/>
    <property type="evidence" value="ECO:0007669"/>
    <property type="project" value="TreeGrafter"/>
</dbReference>
<dbReference type="GeneID" id="75184755"/>
<evidence type="ECO:0000256" key="2">
    <source>
        <dbReference type="ARBA" id="ARBA00022723"/>
    </source>
</evidence>
<feature type="transmembrane region" description="Helical" evidence="6">
    <location>
        <begin position="24"/>
        <end position="44"/>
    </location>
</feature>
<gene>
    <name evidence="7" type="primary">uppS</name>
    <name evidence="7" type="ORF">D8771_17380</name>
</gene>
<dbReference type="SUPFAM" id="SSF48576">
    <property type="entry name" value="Terpenoid synthases"/>
    <property type="match status" value="1"/>
</dbReference>
<feature type="transmembrane region" description="Helical" evidence="6">
    <location>
        <begin position="110"/>
        <end position="137"/>
    </location>
</feature>
<evidence type="ECO:0000256" key="5">
    <source>
        <dbReference type="SAM" id="MobiDB-lite"/>
    </source>
</evidence>
<feature type="binding site" evidence="4">
    <location>
        <position position="647"/>
    </location>
    <ligand>
        <name>substrate</name>
    </ligand>
</feature>
<dbReference type="RefSeq" id="WP_135567157.1">
    <property type="nucleotide sequence ID" value="NZ_CP103060.1"/>
</dbReference>
<dbReference type="EC" id="2.5.1.-" evidence="4"/>
<feature type="transmembrane region" description="Helical" evidence="6">
    <location>
        <begin position="170"/>
        <end position="187"/>
    </location>
</feature>
<dbReference type="Proteomes" id="UP000298111">
    <property type="component" value="Unassembled WGS sequence"/>
</dbReference>
<dbReference type="Pfam" id="PF01255">
    <property type="entry name" value="Prenyltransf"/>
    <property type="match status" value="1"/>
</dbReference>
<feature type="binding site" evidence="4">
    <location>
        <position position="693"/>
    </location>
    <ligand>
        <name>substrate</name>
    </ligand>
</feature>
<dbReference type="GO" id="GO:0030145">
    <property type="term" value="F:manganese ion binding"/>
    <property type="evidence" value="ECO:0007669"/>
    <property type="project" value="TreeGrafter"/>
</dbReference>
<dbReference type="EMBL" id="RCIY01000062">
    <property type="protein sequence ID" value="TGG82355.1"/>
    <property type="molecule type" value="Genomic_DNA"/>
</dbReference>
<keyword evidence="3 4" id="KW-0460">Magnesium</keyword>
<dbReference type="InterPro" id="IPR001441">
    <property type="entry name" value="UPP_synth-like"/>
</dbReference>
<evidence type="ECO:0000256" key="4">
    <source>
        <dbReference type="HAMAP-Rule" id="MF_01139"/>
    </source>
</evidence>
<reference evidence="7 8" key="1">
    <citation type="submission" date="2018-10" db="EMBL/GenBank/DDBJ databases">
        <title>Isolation of pseudouridimycin from Streptomyces albus DSM 40763.</title>
        <authorList>
            <person name="Rosenqvist P."/>
            <person name="Metsae-Ketelae M."/>
            <person name="Virta P."/>
        </authorList>
    </citation>
    <scope>NUCLEOTIDE SEQUENCE [LARGE SCALE GENOMIC DNA]</scope>
    <source>
        <strain evidence="7 8">DSM 40763</strain>
    </source>
</reference>
<comment type="cofactor">
    <cofactor evidence="4">
        <name>Mg(2+)</name>
        <dbReference type="ChEBI" id="CHEBI:18420"/>
    </cofactor>
    <text evidence="4">Binds 2 magnesium ions per subunit.</text>
</comment>
<feature type="binding site" evidence="4">
    <location>
        <position position="829"/>
    </location>
    <ligand>
        <name>Mg(2+)</name>
        <dbReference type="ChEBI" id="CHEBI:18420"/>
    </ligand>
</feature>
<dbReference type="GO" id="GO:0016094">
    <property type="term" value="P:polyprenol biosynthetic process"/>
    <property type="evidence" value="ECO:0007669"/>
    <property type="project" value="TreeGrafter"/>
</dbReference>
<proteinExistence type="inferred from homology"/>
<dbReference type="Pfam" id="PF00494">
    <property type="entry name" value="SQS_PSY"/>
    <property type="match status" value="1"/>
</dbReference>
<dbReference type="InterPro" id="IPR008949">
    <property type="entry name" value="Isoprenoid_synthase_dom_sf"/>
</dbReference>
<feature type="binding site" evidence="4">
    <location>
        <position position="642"/>
    </location>
    <ligand>
        <name>Mg(2+)</name>
        <dbReference type="ChEBI" id="CHEBI:18420"/>
    </ligand>
</feature>
<dbReference type="GO" id="GO:0033850">
    <property type="term" value="F:Z-farnesyl diphosphate synthase activity"/>
    <property type="evidence" value="ECO:0007669"/>
    <property type="project" value="TreeGrafter"/>
</dbReference>
<feature type="transmembrane region" description="Helical" evidence="6">
    <location>
        <begin position="70"/>
        <end position="89"/>
    </location>
</feature>
<comment type="subunit">
    <text evidence="4">Homodimer.</text>
</comment>
<dbReference type="PANTHER" id="PTHR10291">
    <property type="entry name" value="DEHYDRODOLICHYL DIPHOSPHATE SYNTHASE FAMILY MEMBER"/>
    <property type="match status" value="1"/>
</dbReference>
<sequence length="876" mass="96427">MRWWVRCLGTAVRHAALEQARNRLALVLVLFFIPLWLNLAYWVLPGDPVRFFLRAAGRPVSLDANTVTQLSGALHSLALIVGFMMFLATSRSGGFDHRLVLAGYPRLCLLLARSGVLLVTAALTAGYATAWVCAFYLPERLDVMAGAFMVGALTYGGVGILLAAMLRSELAGMFVVIMVSLIDLTLQNPVANPSADSPLLRWLPAYGAVQGAVSAVGLGAVPWRQLLLGLCWSAGLTAAGVVAFTARTSRRASVRALLGRRVTGPALRMVTLRLLHPVRARVYRQAGVHDAVVVKGYEICRRLVRRSGPVEAAVPQLFPARLRPVLWAVYGYGRHLDDLSDTRRLGRQDRYERVSRFGALLEADLRRGHSEDPLRAAVVHALWTWDLPGDGMAATDRVYRQDAQGTSALATWDDWSAYWHALTFPFGVKRLLNLFTAPGLAFVPTDAEALRAWTDAFNLLDTLRDLREDAAEGFVKLPSAVLDEYGVSAGDLARGQAAGRFADMVHAMTARARQWLEQATTAGAQHPPLAAALRTVVELHLLELDRIDRNPRALLKGPSRADPVRFHCTLARGRFRVARAWRRHARSAPHLPPTVTLPQPAADSPAAPDTRPLLPPVPHAGGARPPRLPAHLRPRHAAIIMDGNGRWAVRRGLPRTAGHDAGQRAVRETVYGALEIGLPCLSLYSLSTENRERPAAEIAAILRLFQDGLDTETEEVWRRDVRLRWSGVPDGLPPDLVRSLRRTEHLTRDRTGLTLNMCVNYGGRDEIAHAARALARQVADGTLSPDAITPRHVAAQLHLPDLPDVDLLIRTSGEQRTSNFLPWQSTYAELVFLDTLWPDVDRTHLWQAVAAYARRDRRFGTTRSTPGTPGEHPFQG</sequence>
<dbReference type="Gene3D" id="3.40.1180.10">
    <property type="entry name" value="Decaprenyl diphosphate synthase-like"/>
    <property type="match status" value="1"/>
</dbReference>
<dbReference type="Gene3D" id="1.10.600.10">
    <property type="entry name" value="Farnesyl Diphosphate Synthase"/>
    <property type="match status" value="1"/>
</dbReference>
<evidence type="ECO:0000256" key="3">
    <source>
        <dbReference type="ARBA" id="ARBA00022842"/>
    </source>
</evidence>
<feature type="binding site" evidence="4">
    <location>
        <begin position="687"/>
        <end position="689"/>
    </location>
    <ligand>
        <name>substrate</name>
    </ligand>
</feature>
<dbReference type="InterPro" id="IPR002060">
    <property type="entry name" value="Squ/phyt_synthse"/>
</dbReference>
<dbReference type="PROSITE" id="PS01066">
    <property type="entry name" value="UPP_SYNTHASE"/>
    <property type="match status" value="1"/>
</dbReference>
<organism evidence="7 8">
    <name type="scientific">Streptomyces albus</name>
    <dbReference type="NCBI Taxonomy" id="1888"/>
    <lineage>
        <taxon>Bacteria</taxon>
        <taxon>Bacillati</taxon>
        <taxon>Actinomycetota</taxon>
        <taxon>Actinomycetes</taxon>
        <taxon>Kitasatosporales</taxon>
        <taxon>Streptomycetaceae</taxon>
        <taxon>Streptomyces</taxon>
    </lineage>
</organism>
<evidence type="ECO:0000256" key="6">
    <source>
        <dbReference type="SAM" id="Phobius"/>
    </source>
</evidence>
<comment type="caution">
    <text evidence="4">Lacks conserved residue(s) required for the propagation of feature annotation.</text>
</comment>
<feature type="active site" description="Proton acceptor" evidence="4">
    <location>
        <position position="690"/>
    </location>
</feature>
<comment type="similarity">
    <text evidence="4">Belongs to the UPP synthase family.</text>
</comment>
<dbReference type="NCBIfam" id="TIGR00055">
    <property type="entry name" value="uppS"/>
    <property type="match status" value="1"/>
</dbReference>
<comment type="caution">
    <text evidence="7">The sequence shown here is derived from an EMBL/GenBank/DDBJ whole genome shotgun (WGS) entry which is preliminary data.</text>
</comment>
<dbReference type="InterPro" id="IPR036424">
    <property type="entry name" value="UPP_synth-like_sf"/>
</dbReference>
<evidence type="ECO:0000256" key="1">
    <source>
        <dbReference type="ARBA" id="ARBA00022679"/>
    </source>
</evidence>
<feature type="active site" evidence="4">
    <location>
        <position position="642"/>
    </location>
</feature>
<feature type="binding site" evidence="4">
    <location>
        <position position="655"/>
    </location>
    <ligand>
        <name>substrate</name>
    </ligand>
</feature>
<feature type="transmembrane region" description="Helical" evidence="6">
    <location>
        <begin position="143"/>
        <end position="163"/>
    </location>
</feature>
<dbReference type="GO" id="GO:0000287">
    <property type="term" value="F:magnesium ion binding"/>
    <property type="evidence" value="ECO:0007669"/>
    <property type="project" value="UniProtKB-UniRule"/>
</dbReference>
<feature type="binding site" evidence="4">
    <location>
        <begin position="643"/>
        <end position="646"/>
    </location>
    <ligand>
        <name>substrate</name>
    </ligand>
</feature>
<dbReference type="GO" id="GO:0008834">
    <property type="term" value="F:ditrans,polycis-undecaprenyl-diphosphate synthase [(2E,6E)-farnesyl-diphosphate specific] activity"/>
    <property type="evidence" value="ECO:0007669"/>
    <property type="project" value="TreeGrafter"/>
</dbReference>
<feature type="compositionally biased region" description="Low complexity" evidence="5">
    <location>
        <begin position="598"/>
        <end position="609"/>
    </location>
</feature>
<dbReference type="CDD" id="cd00475">
    <property type="entry name" value="Cis_IPPS"/>
    <property type="match status" value="1"/>
</dbReference>
<feature type="binding site" evidence="4">
    <location>
        <position position="659"/>
    </location>
    <ligand>
        <name>substrate</name>
    </ligand>
</feature>
<dbReference type="InterPro" id="IPR018520">
    <property type="entry name" value="UPP_synth-like_CS"/>
</dbReference>
<dbReference type="SUPFAM" id="SSF64005">
    <property type="entry name" value="Undecaprenyl diphosphate synthase"/>
    <property type="match status" value="1"/>
</dbReference>
<evidence type="ECO:0000313" key="8">
    <source>
        <dbReference type="Proteomes" id="UP000298111"/>
    </source>
</evidence>
<feature type="transmembrane region" description="Helical" evidence="6">
    <location>
        <begin position="199"/>
        <end position="219"/>
    </location>
</feature>
<evidence type="ECO:0000313" key="7">
    <source>
        <dbReference type="EMBL" id="TGG82355.1"/>
    </source>
</evidence>
<name>A0A8H1QQ14_9ACTN</name>
<keyword evidence="6" id="KW-1133">Transmembrane helix</keyword>
<feature type="binding site" evidence="4">
    <location>
        <begin position="816"/>
        <end position="818"/>
    </location>
    <ligand>
        <name>substrate</name>
    </ligand>
</feature>